<protein>
    <recommendedName>
        <fullName evidence="2">NIF system FeS cluster assembly NifU C-terminal domain-containing protein</fullName>
    </recommendedName>
</protein>
<dbReference type="Proteomes" id="UP000094224">
    <property type="component" value="Unassembled WGS sequence"/>
</dbReference>
<dbReference type="AlphaFoldDB" id="A0A1E3T966"/>
<organism evidence="3 4">
    <name type="scientific">Mycobacterium sherrisii</name>
    <dbReference type="NCBI Taxonomy" id="243061"/>
    <lineage>
        <taxon>Bacteria</taxon>
        <taxon>Bacillati</taxon>
        <taxon>Actinomycetota</taxon>
        <taxon>Actinomycetes</taxon>
        <taxon>Mycobacteriales</taxon>
        <taxon>Mycobacteriaceae</taxon>
        <taxon>Mycobacterium</taxon>
        <taxon>Mycobacterium simiae complex</taxon>
    </lineage>
</organism>
<keyword evidence="4" id="KW-1185">Reference proteome</keyword>
<gene>
    <name evidence="3" type="ORF">BHQ21_01850</name>
</gene>
<dbReference type="InterPro" id="IPR034904">
    <property type="entry name" value="FSCA_dom_sf"/>
</dbReference>
<dbReference type="InterPro" id="IPR001075">
    <property type="entry name" value="NIF_FeS_clus_asmbl_NifU_C"/>
</dbReference>
<name>A0A1E3T966_9MYCO</name>
<evidence type="ECO:0000313" key="4">
    <source>
        <dbReference type="Proteomes" id="UP000094224"/>
    </source>
</evidence>
<dbReference type="STRING" id="243061.AWC25_02445"/>
<comment type="function">
    <text evidence="1">May be involved in the formation or repair of [Fe-S] clusters present in iron-sulfur proteins.</text>
</comment>
<dbReference type="Gene3D" id="3.30.300.130">
    <property type="entry name" value="Fe-S cluster assembly (FSCA)"/>
    <property type="match status" value="1"/>
</dbReference>
<dbReference type="OrthoDB" id="9798220at2"/>
<evidence type="ECO:0000256" key="1">
    <source>
        <dbReference type="ARBA" id="ARBA00049958"/>
    </source>
</evidence>
<dbReference type="EMBL" id="MIHC01000002">
    <property type="protein sequence ID" value="ODR10453.1"/>
    <property type="molecule type" value="Genomic_DNA"/>
</dbReference>
<feature type="domain" description="NIF system FeS cluster assembly NifU C-terminal" evidence="2">
    <location>
        <begin position="114"/>
        <end position="168"/>
    </location>
</feature>
<dbReference type="GO" id="GO:0051536">
    <property type="term" value="F:iron-sulfur cluster binding"/>
    <property type="evidence" value="ECO:0007669"/>
    <property type="project" value="InterPro"/>
</dbReference>
<evidence type="ECO:0000259" key="2">
    <source>
        <dbReference type="Pfam" id="PF01106"/>
    </source>
</evidence>
<dbReference type="GO" id="GO:0005506">
    <property type="term" value="F:iron ion binding"/>
    <property type="evidence" value="ECO:0007669"/>
    <property type="project" value="InterPro"/>
</dbReference>
<dbReference type="Pfam" id="PF01106">
    <property type="entry name" value="NifU"/>
    <property type="match status" value="1"/>
</dbReference>
<dbReference type="GO" id="GO:0016226">
    <property type="term" value="P:iron-sulfur cluster assembly"/>
    <property type="evidence" value="ECO:0007669"/>
    <property type="project" value="InterPro"/>
</dbReference>
<comment type="caution">
    <text evidence="3">The sequence shown here is derived from an EMBL/GenBank/DDBJ whole genome shotgun (WGS) entry which is preliminary data.</text>
</comment>
<accession>A0A1E3T966</accession>
<dbReference type="SUPFAM" id="SSF117916">
    <property type="entry name" value="Fe-S cluster assembly (FSCA) domain-like"/>
    <property type="match status" value="1"/>
</dbReference>
<proteinExistence type="predicted"/>
<dbReference type="RefSeq" id="WP_069398617.1">
    <property type="nucleotide sequence ID" value="NZ_JACKTB010000018.1"/>
</dbReference>
<reference evidence="4" key="1">
    <citation type="submission" date="2016-09" db="EMBL/GenBank/DDBJ databases">
        <authorList>
            <person name="Greninger A.L."/>
            <person name="Jerome K.R."/>
            <person name="Mcnair B."/>
            <person name="Wallis C."/>
            <person name="Fang F."/>
        </authorList>
    </citation>
    <scope>NUCLEOTIDE SEQUENCE [LARGE SCALE GENOMIC DNA]</scope>
    <source>
        <strain evidence="4">BC1_M4</strain>
    </source>
</reference>
<sequence>MIALHATATADARRLRWVVGADRLPPPGVVRAAPGRLGALLDAGILDELVVEPGGVLITVGAGHTWRELGDDVRAALSAALSQPATWVVDESSCAATGLKDAAAELLAGRVGALAASHGGSIELVSVEGHHVTVRMSGACDGCPGASATLRDVLERELRRRADPQTVVVASESDSGTISLGKKLLSLIVR</sequence>
<evidence type="ECO:0000313" key="3">
    <source>
        <dbReference type="EMBL" id="ODR10453.1"/>
    </source>
</evidence>